<dbReference type="EMBL" id="CP109546">
    <property type="protein sequence ID" value="WTZ13084.1"/>
    <property type="molecule type" value="Genomic_DNA"/>
</dbReference>
<protein>
    <submittedName>
        <fullName evidence="2">Transposase</fullName>
    </submittedName>
</protein>
<sequence>MTDTAVQNEQAEQVVQVLIEPVPAAWRAERWRHALNIGRPPGRDLREIMDAIFYVDRTGCSGATSRTTSRPGKGATGYFAKRQKGEVFTQLTDTLGLLLAVSVTRAPDDAEGQTRASGLRQGCIRRGTRAFRPVWTSSSTPNSKGPHLFKNPRPRPASPVRNLPAAGAFGSQGLPRCDRAADLGAVVGITSPQ</sequence>
<proteinExistence type="predicted"/>
<feature type="region of interest" description="Disordered" evidence="1">
    <location>
        <begin position="134"/>
        <end position="171"/>
    </location>
</feature>
<evidence type="ECO:0000313" key="2">
    <source>
        <dbReference type="EMBL" id="WTZ13084.1"/>
    </source>
</evidence>
<evidence type="ECO:0000256" key="1">
    <source>
        <dbReference type="SAM" id="MobiDB-lite"/>
    </source>
</evidence>
<reference evidence="2" key="1">
    <citation type="submission" date="2022-10" db="EMBL/GenBank/DDBJ databases">
        <title>The complete genomes of actinobacterial strains from the NBC collection.</title>
        <authorList>
            <person name="Joergensen T.S."/>
            <person name="Alvarez Arevalo M."/>
            <person name="Sterndorff E.B."/>
            <person name="Faurdal D."/>
            <person name="Vuksanovic O."/>
            <person name="Mourched A.-S."/>
            <person name="Charusanti P."/>
            <person name="Shaw S."/>
            <person name="Blin K."/>
            <person name="Weber T."/>
        </authorList>
    </citation>
    <scope>NUCLEOTIDE SEQUENCE</scope>
    <source>
        <strain evidence="2">NBC_01393</strain>
    </source>
</reference>
<organism evidence="2">
    <name type="scientific">Streptomyces sp. NBC_01393</name>
    <dbReference type="NCBI Taxonomy" id="2903851"/>
    <lineage>
        <taxon>Bacteria</taxon>
        <taxon>Bacillati</taxon>
        <taxon>Actinomycetota</taxon>
        <taxon>Actinomycetes</taxon>
        <taxon>Kitasatosporales</taxon>
        <taxon>Streptomycetaceae</taxon>
        <taxon>Streptomyces</taxon>
    </lineage>
</organism>
<dbReference type="AlphaFoldDB" id="A0AAU3I6H8"/>
<accession>A0AAU3I6H8</accession>
<gene>
    <name evidence="2" type="ORF">OG699_37090</name>
</gene>
<name>A0AAU3I6H8_9ACTN</name>